<evidence type="ECO:0000313" key="2">
    <source>
        <dbReference type="EMBL" id="OII70938.1"/>
    </source>
</evidence>
<feature type="region of interest" description="Disordered" evidence="1">
    <location>
        <begin position="996"/>
        <end position="1044"/>
    </location>
</feature>
<dbReference type="Proteomes" id="UP000186176">
    <property type="component" value="Unassembled WGS sequence"/>
</dbReference>
<name>A0A1J4M9P7_9CRYT</name>
<gene>
    <name evidence="2" type="ORF">cubi_03236</name>
</gene>
<proteinExistence type="predicted"/>
<dbReference type="GeneID" id="39980028"/>
<protein>
    <submittedName>
        <fullName evidence="2">Uncharacterized protein</fullName>
    </submittedName>
</protein>
<dbReference type="AlphaFoldDB" id="A0A1J4M9P7"/>
<organism evidence="2 3">
    <name type="scientific">Cryptosporidium ubiquitum</name>
    <dbReference type="NCBI Taxonomy" id="857276"/>
    <lineage>
        <taxon>Eukaryota</taxon>
        <taxon>Sar</taxon>
        <taxon>Alveolata</taxon>
        <taxon>Apicomplexa</taxon>
        <taxon>Conoidasida</taxon>
        <taxon>Coccidia</taxon>
        <taxon>Eucoccidiorida</taxon>
        <taxon>Eimeriorina</taxon>
        <taxon>Cryptosporidiidae</taxon>
        <taxon>Cryptosporidium</taxon>
    </lineage>
</organism>
<feature type="compositionally biased region" description="Polar residues" evidence="1">
    <location>
        <begin position="1016"/>
        <end position="1025"/>
    </location>
</feature>
<dbReference type="OrthoDB" id="337927at2759"/>
<dbReference type="EMBL" id="LRBP01000032">
    <property type="protein sequence ID" value="OII70938.1"/>
    <property type="molecule type" value="Genomic_DNA"/>
</dbReference>
<feature type="compositionally biased region" description="Low complexity" evidence="1">
    <location>
        <begin position="1002"/>
        <end position="1015"/>
    </location>
</feature>
<comment type="caution">
    <text evidence="2">The sequence shown here is derived from an EMBL/GenBank/DDBJ whole genome shotgun (WGS) entry which is preliminary data.</text>
</comment>
<sequence length="1044" mass="114926">MGETPNTGSSCKQYLGNELVINENQSWNTEKTSGQEPGIHLLKNGCSVNPDTGIINMGCQIGLYGSNSSHRLITRGKYELLDDTKDLSTKTKIDQKKQFDIVSSGYVTPRTEYVSPTPEISSSGENYGFHSNQSPAGIGTGTTYLNFRASTRISEADLACSLYSTASNNNSNTNSPIGPKEVLTVPSVQNTGEEPKSPSIPQEIGQEFTYLNITRKERIYSEYQIVKEKDVCVYNLEESNNRPTIIEVPDNSGARENTALFGPGVGVESPPADCHNIYYCSSNSVQPCVGSSESSSVYLYDTPGINREGNSSCQPAIIEYIDYNAPSASNYVSNKARTSLCTQIAQENMHGAGGIAAYSQNNNNYTGNHCNYSIYESSTPPSSHLNLNNQVIQSVPLRGVDLNAEHPSQYQTEQTNEVYDRFLNPNMLIGGRVSGVTGLPAPPILATPPGLVTPPNIPVISGMDGFHVNNVQNSLQVFTMCQMEASRIENGDENCVRKRRRSGTVGSDRNFYIVDFICEIPINIKNLFAKNVKESKEGSRILREFSLGSLAMRRSGNLAPTVIKCFFHSYRDGISRLQCKSKRHEGRPFLFVINETKLSRPWVFCPNVKCIRRAKSSGKLKGRIKVYEYCPGSDKMVLSPTFLKCARGFLTSDYYFCATLCPQQKYADHESNFWGEDFSTGFGGNRIQETLVGETENGGSGLPLADYILFCNSKHQFVATFRRFPIGARYNTPPLKNSSYVNTSSPDKIFGDETELNLVKIMTSVIRTLEGSNEPTIYTSTDKYIQEVSINPGGATVSQANGFNRQIMQPINLRDCSFGNSLKGNSISMEPDEANLSGETSESVLRRGIEGNVATGKWNENPNSLFSGVRGFQHTSDPSGGQYIYNSGNFMGATKDEKANVYVSSSSLDIEDPFSSKLETYSTGYTDEDSFSTFNDSGAQISFNFDPQDALVVESSTNWVLDVLLNKSSDRQNPQTLASHQSVSFSTDLNSFDHSYDTSIKNQSSSMRSMNQNPSIVENNASNNKDGLDYENENISTGNDNHSY</sequence>
<accession>A0A1J4M9P7</accession>
<feature type="compositionally biased region" description="Polar residues" evidence="1">
    <location>
        <begin position="1033"/>
        <end position="1044"/>
    </location>
</feature>
<evidence type="ECO:0000256" key="1">
    <source>
        <dbReference type="SAM" id="MobiDB-lite"/>
    </source>
</evidence>
<evidence type="ECO:0000313" key="3">
    <source>
        <dbReference type="Proteomes" id="UP000186176"/>
    </source>
</evidence>
<keyword evidence="3" id="KW-1185">Reference proteome</keyword>
<reference evidence="2 3" key="1">
    <citation type="submission" date="2016-10" db="EMBL/GenBank/DDBJ databases">
        <title>Reductive evolution of mitochondrial metabolism and differential evolution of invasion-related proteins in Cryptosporidium.</title>
        <authorList>
            <person name="Liu S."/>
            <person name="Roellig D.M."/>
            <person name="Guo Y."/>
            <person name="Li N."/>
            <person name="Frace M.A."/>
            <person name="Tang K."/>
            <person name="Zhang L."/>
            <person name="Feng Y."/>
            <person name="Xiao L."/>
        </authorList>
    </citation>
    <scope>NUCLEOTIDE SEQUENCE [LARGE SCALE GENOMIC DNA]</scope>
    <source>
        <strain evidence="2">39726</strain>
    </source>
</reference>
<dbReference type="VEuPathDB" id="CryptoDB:cubi_03236"/>
<dbReference type="RefSeq" id="XP_028873035.1">
    <property type="nucleotide sequence ID" value="XM_029020249.1"/>
</dbReference>